<evidence type="ECO:0000256" key="11">
    <source>
        <dbReference type="ARBA" id="ARBA00023163"/>
    </source>
</evidence>
<feature type="domain" description="HTH crp-type" evidence="14">
    <location>
        <begin position="217"/>
        <end position="290"/>
    </location>
</feature>
<evidence type="ECO:0000256" key="10">
    <source>
        <dbReference type="ARBA" id="ARBA00023159"/>
    </source>
</evidence>
<keyword evidence="7" id="KW-0805">Transcription regulation</keyword>
<comment type="subcellular location">
    <subcellularLocation>
        <location evidence="1">Cytoplasm</location>
    </subcellularLocation>
</comment>
<evidence type="ECO:0000256" key="6">
    <source>
        <dbReference type="ARBA" id="ARBA00022636"/>
    </source>
</evidence>
<dbReference type="InterPro" id="IPR050397">
    <property type="entry name" value="Env_Response_Regulators"/>
</dbReference>
<accession>A0A3S0S2L9</accession>
<feature type="compositionally biased region" description="Polar residues" evidence="13">
    <location>
        <begin position="1"/>
        <end position="10"/>
    </location>
</feature>
<dbReference type="GO" id="GO:0005829">
    <property type="term" value="C:cytosol"/>
    <property type="evidence" value="ECO:0007669"/>
    <property type="project" value="TreeGrafter"/>
</dbReference>
<keyword evidence="11" id="KW-0804">Transcription</keyword>
<dbReference type="Pfam" id="PF00027">
    <property type="entry name" value="cNMP_binding"/>
    <property type="match status" value="1"/>
</dbReference>
<dbReference type="SUPFAM" id="SSF51206">
    <property type="entry name" value="cAMP-binding domain-like"/>
    <property type="match status" value="1"/>
</dbReference>
<dbReference type="Gene3D" id="1.10.10.10">
    <property type="entry name" value="Winged helix-like DNA-binding domain superfamily/Winged helix DNA-binding domain"/>
    <property type="match status" value="1"/>
</dbReference>
<dbReference type="PROSITE" id="PS51063">
    <property type="entry name" value="HTH_CRP_2"/>
    <property type="match status" value="1"/>
</dbReference>
<dbReference type="PANTHER" id="PTHR24567:SF75">
    <property type="entry name" value="FUMARATE AND NITRATE REDUCTION REGULATORY PROTEIN"/>
    <property type="match status" value="1"/>
</dbReference>
<dbReference type="Gene3D" id="2.60.120.10">
    <property type="entry name" value="Jelly Rolls"/>
    <property type="match status" value="1"/>
</dbReference>
<dbReference type="InterPro" id="IPR012318">
    <property type="entry name" value="HTH_CRP"/>
</dbReference>
<sequence length="303" mass="33384">MRRLGWQSQHRGAREKRGLSSQPTRCYRLLQTVAGGNFGRYATRLESTLQSTATAFFGENVMNAPTSVIGTAAATEANAFLSLANGDRLDIEAIRQHVPVRRCKHAAGQGVYHAGQPFLALYLVHSGSYKTCELADDGREQVTGFRMRGSLMGTESIGLKNYSCDVIALEDSEAWELPYPAILRACLHLPELQAYITGALAAEVRSDRSWMLMLGTLAAERRVAAFLLDVAARYAHLGYSAKHFILRMSRIDMASFLALKHETVSRALSRLHDLHLISVQRREVQVLDVDGLRALAGSGLVLN</sequence>
<dbReference type="CDD" id="cd00038">
    <property type="entry name" value="CAP_ED"/>
    <property type="match status" value="1"/>
</dbReference>
<dbReference type="EMBL" id="RYYV01000002">
    <property type="protein sequence ID" value="RUL78970.1"/>
    <property type="molecule type" value="Genomic_DNA"/>
</dbReference>
<dbReference type="InterPro" id="IPR000595">
    <property type="entry name" value="cNMP-bd_dom"/>
</dbReference>
<evidence type="ECO:0000313" key="15">
    <source>
        <dbReference type="EMBL" id="RUL78970.1"/>
    </source>
</evidence>
<feature type="region of interest" description="Disordered" evidence="13">
    <location>
        <begin position="1"/>
        <end position="20"/>
    </location>
</feature>
<dbReference type="SUPFAM" id="SSF46785">
    <property type="entry name" value="Winged helix' DNA-binding domain"/>
    <property type="match status" value="1"/>
</dbReference>
<dbReference type="InterPro" id="IPR036388">
    <property type="entry name" value="WH-like_DNA-bd_sf"/>
</dbReference>
<evidence type="ECO:0000256" key="13">
    <source>
        <dbReference type="SAM" id="MobiDB-lite"/>
    </source>
</evidence>
<dbReference type="FunFam" id="1.10.10.10:FF:000028">
    <property type="entry name" value="Fumarate/nitrate reduction transcriptional regulator Fnr"/>
    <property type="match status" value="1"/>
</dbReference>
<keyword evidence="4" id="KW-0678">Repressor</keyword>
<evidence type="ECO:0000256" key="1">
    <source>
        <dbReference type="ARBA" id="ARBA00004496"/>
    </source>
</evidence>
<comment type="subunit">
    <text evidence="2">Homodimer.</text>
</comment>
<keyword evidence="6" id="KW-0973">c-di-GMP</keyword>
<keyword evidence="5" id="KW-0021">Allosteric enzyme</keyword>
<evidence type="ECO:0000256" key="7">
    <source>
        <dbReference type="ARBA" id="ARBA00023015"/>
    </source>
</evidence>
<dbReference type="SMART" id="SM00419">
    <property type="entry name" value="HTH_CRP"/>
    <property type="match status" value="1"/>
</dbReference>
<keyword evidence="10" id="KW-0010">Activator</keyword>
<dbReference type="Pfam" id="PF13545">
    <property type="entry name" value="HTH_Crp_2"/>
    <property type="match status" value="1"/>
</dbReference>
<protein>
    <recommendedName>
        <fullName evidence="3">CRP-like protein Clp</fullName>
    </recommendedName>
    <alternativeName>
        <fullName evidence="12">Catabolite activation-like protein</fullName>
    </alternativeName>
</protein>
<evidence type="ECO:0000256" key="12">
    <source>
        <dbReference type="ARBA" id="ARBA00031697"/>
    </source>
</evidence>
<dbReference type="GO" id="GO:0003677">
    <property type="term" value="F:DNA binding"/>
    <property type="evidence" value="ECO:0007669"/>
    <property type="project" value="UniProtKB-KW"/>
</dbReference>
<evidence type="ECO:0000256" key="3">
    <source>
        <dbReference type="ARBA" id="ARBA00020769"/>
    </source>
</evidence>
<dbReference type="PRINTS" id="PR00034">
    <property type="entry name" value="HTHCRP"/>
</dbReference>
<dbReference type="InterPro" id="IPR036390">
    <property type="entry name" value="WH_DNA-bd_sf"/>
</dbReference>
<evidence type="ECO:0000259" key="14">
    <source>
        <dbReference type="PROSITE" id="PS51063"/>
    </source>
</evidence>
<reference evidence="15 16" key="1">
    <citation type="submission" date="2018-12" db="EMBL/GenBank/DDBJ databases">
        <title>Dyella dinghuensis sp. nov. DHOA06 and Dyella choica sp. nov. 4M-K27, isolated from forest soil.</title>
        <authorList>
            <person name="Qiu L.-H."/>
            <person name="Gao Z.-H."/>
        </authorList>
    </citation>
    <scope>NUCLEOTIDE SEQUENCE [LARGE SCALE GENOMIC DNA]</scope>
    <source>
        <strain evidence="15 16">4M-K27</strain>
    </source>
</reference>
<name>A0A3S0S2L9_9GAMM</name>
<keyword evidence="9" id="KW-0238">DNA-binding</keyword>
<dbReference type="Proteomes" id="UP000274358">
    <property type="component" value="Unassembled WGS sequence"/>
</dbReference>
<gene>
    <name evidence="15" type="ORF">EKH80_03995</name>
</gene>
<keyword evidence="16" id="KW-1185">Reference proteome</keyword>
<dbReference type="PANTHER" id="PTHR24567">
    <property type="entry name" value="CRP FAMILY TRANSCRIPTIONAL REGULATORY PROTEIN"/>
    <property type="match status" value="1"/>
</dbReference>
<comment type="caution">
    <text evidence="15">The sequence shown here is derived from an EMBL/GenBank/DDBJ whole genome shotgun (WGS) entry which is preliminary data.</text>
</comment>
<dbReference type="AlphaFoldDB" id="A0A3S0S2L9"/>
<proteinExistence type="predicted"/>
<evidence type="ECO:0000313" key="16">
    <source>
        <dbReference type="Proteomes" id="UP000274358"/>
    </source>
</evidence>
<evidence type="ECO:0000256" key="4">
    <source>
        <dbReference type="ARBA" id="ARBA00022491"/>
    </source>
</evidence>
<dbReference type="GO" id="GO:0003700">
    <property type="term" value="F:DNA-binding transcription factor activity"/>
    <property type="evidence" value="ECO:0007669"/>
    <property type="project" value="TreeGrafter"/>
</dbReference>
<dbReference type="InterPro" id="IPR018490">
    <property type="entry name" value="cNMP-bd_dom_sf"/>
</dbReference>
<dbReference type="InterPro" id="IPR014710">
    <property type="entry name" value="RmlC-like_jellyroll"/>
</dbReference>
<keyword evidence="8" id="KW-0843">Virulence</keyword>
<dbReference type="GO" id="GO:0003824">
    <property type="term" value="F:catalytic activity"/>
    <property type="evidence" value="ECO:0007669"/>
    <property type="project" value="UniProtKB-KW"/>
</dbReference>
<organism evidence="15 16">
    <name type="scientific">Dyella choica</name>
    <dbReference type="NCBI Taxonomy" id="1927959"/>
    <lineage>
        <taxon>Bacteria</taxon>
        <taxon>Pseudomonadati</taxon>
        <taxon>Pseudomonadota</taxon>
        <taxon>Gammaproteobacteria</taxon>
        <taxon>Lysobacterales</taxon>
        <taxon>Rhodanobacteraceae</taxon>
        <taxon>Dyella</taxon>
    </lineage>
</organism>
<evidence type="ECO:0000256" key="9">
    <source>
        <dbReference type="ARBA" id="ARBA00023125"/>
    </source>
</evidence>
<evidence type="ECO:0000256" key="5">
    <source>
        <dbReference type="ARBA" id="ARBA00022533"/>
    </source>
</evidence>
<evidence type="ECO:0000256" key="2">
    <source>
        <dbReference type="ARBA" id="ARBA00011738"/>
    </source>
</evidence>
<evidence type="ECO:0000256" key="8">
    <source>
        <dbReference type="ARBA" id="ARBA00023026"/>
    </source>
</evidence>